<feature type="region of interest" description="Disordered" evidence="4">
    <location>
        <begin position="23"/>
        <end position="51"/>
    </location>
</feature>
<evidence type="ECO:0000313" key="5">
    <source>
        <dbReference type="EMBL" id="KAJ3176234.1"/>
    </source>
</evidence>
<evidence type="ECO:0000256" key="2">
    <source>
        <dbReference type="ARBA" id="ARBA00023128"/>
    </source>
</evidence>
<proteinExistence type="inferred from homology"/>
<dbReference type="GO" id="GO:0006103">
    <property type="term" value="P:2-oxoglutarate metabolic process"/>
    <property type="evidence" value="ECO:0007669"/>
    <property type="project" value="InterPro"/>
</dbReference>
<organism evidence="5 6">
    <name type="scientific">Geranomyces variabilis</name>
    <dbReference type="NCBI Taxonomy" id="109894"/>
    <lineage>
        <taxon>Eukaryota</taxon>
        <taxon>Fungi</taxon>
        <taxon>Fungi incertae sedis</taxon>
        <taxon>Chytridiomycota</taxon>
        <taxon>Chytridiomycota incertae sedis</taxon>
        <taxon>Chytridiomycetes</taxon>
        <taxon>Spizellomycetales</taxon>
        <taxon>Powellomycetaceae</taxon>
        <taxon>Geranomyces</taxon>
    </lineage>
</organism>
<accession>A0AAD5TJA2</accession>
<dbReference type="AlphaFoldDB" id="A0AAD5TJA2"/>
<evidence type="ECO:0000313" key="6">
    <source>
        <dbReference type="Proteomes" id="UP001212152"/>
    </source>
</evidence>
<dbReference type="Pfam" id="PF10937">
    <property type="entry name" value="Kgd4-YMR31"/>
    <property type="match status" value="1"/>
</dbReference>
<reference evidence="5" key="1">
    <citation type="submission" date="2020-05" db="EMBL/GenBank/DDBJ databases">
        <title>Phylogenomic resolution of chytrid fungi.</title>
        <authorList>
            <person name="Stajich J.E."/>
            <person name="Amses K."/>
            <person name="Simmons R."/>
            <person name="Seto K."/>
            <person name="Myers J."/>
            <person name="Bonds A."/>
            <person name="Quandt C.A."/>
            <person name="Barry K."/>
            <person name="Liu P."/>
            <person name="Grigoriev I."/>
            <person name="Longcore J.E."/>
            <person name="James T.Y."/>
        </authorList>
    </citation>
    <scope>NUCLEOTIDE SEQUENCE</scope>
    <source>
        <strain evidence="5">JEL0379</strain>
    </source>
</reference>
<evidence type="ECO:0000256" key="1">
    <source>
        <dbReference type="ARBA" id="ARBA00004173"/>
    </source>
</evidence>
<sequence>MTFPGKHLPLIKFLGPRSLLQHARPSVPHAAHQQPPQPTRAAEPKRSGNTVSYESAALLPRRYQRKPISQAEIDAVETGGADHVLTC</sequence>
<comment type="similarity">
    <text evidence="3">Belongs to the alpha-ketoglutarate dehydrogenase component 4 family.</text>
</comment>
<keyword evidence="2" id="KW-0496">Mitochondrion</keyword>
<evidence type="ECO:0000256" key="4">
    <source>
        <dbReference type="SAM" id="MobiDB-lite"/>
    </source>
</evidence>
<dbReference type="Proteomes" id="UP001212152">
    <property type="component" value="Unassembled WGS sequence"/>
</dbReference>
<protein>
    <submittedName>
        <fullName evidence="5">Uncharacterized protein</fullName>
    </submittedName>
</protein>
<dbReference type="InterPro" id="IPR020373">
    <property type="entry name" value="Kgd4/YMR-31"/>
</dbReference>
<name>A0AAD5TJA2_9FUNG</name>
<dbReference type="GO" id="GO:0005739">
    <property type="term" value="C:mitochondrion"/>
    <property type="evidence" value="ECO:0007669"/>
    <property type="project" value="UniProtKB-SubCell"/>
</dbReference>
<comment type="caution">
    <text evidence="5">The sequence shown here is derived from an EMBL/GenBank/DDBJ whole genome shotgun (WGS) entry which is preliminary data.</text>
</comment>
<comment type="subcellular location">
    <subcellularLocation>
        <location evidence="1">Mitochondrion</location>
    </subcellularLocation>
</comment>
<gene>
    <name evidence="5" type="ORF">HDU87_005449</name>
</gene>
<dbReference type="EMBL" id="JADGJQ010000043">
    <property type="protein sequence ID" value="KAJ3176234.1"/>
    <property type="molecule type" value="Genomic_DNA"/>
</dbReference>
<keyword evidence="6" id="KW-1185">Reference proteome</keyword>
<evidence type="ECO:0000256" key="3">
    <source>
        <dbReference type="ARBA" id="ARBA00043970"/>
    </source>
</evidence>